<name>A0ABT5MJJ3_9BURK</name>
<proteinExistence type="predicted"/>
<comment type="caution">
    <text evidence="5">The sequence shown here is derived from an EMBL/GenBank/DDBJ whole genome shotgun (WGS) entry which is preliminary data.</text>
</comment>
<evidence type="ECO:0000256" key="3">
    <source>
        <dbReference type="SAM" id="SignalP"/>
    </source>
</evidence>
<evidence type="ECO:0000256" key="2">
    <source>
        <dbReference type="ARBA" id="ARBA00023136"/>
    </source>
</evidence>
<dbReference type="EMBL" id="JAQSIO010000009">
    <property type="protein sequence ID" value="MDD0816755.1"/>
    <property type="molecule type" value="Genomic_DNA"/>
</dbReference>
<dbReference type="InterPro" id="IPR051407">
    <property type="entry name" value="Bact_OM_lipoprot/Surf_antigen"/>
</dbReference>
<dbReference type="Proteomes" id="UP001528672">
    <property type="component" value="Unassembled WGS sequence"/>
</dbReference>
<gene>
    <name evidence="5" type="ORF">PSQ39_19100</name>
</gene>
<protein>
    <submittedName>
        <fullName evidence="5">Glycine zipper 2TM domain-containing protein</fullName>
    </submittedName>
</protein>
<comment type="subcellular location">
    <subcellularLocation>
        <location evidence="1">Membrane</location>
    </subcellularLocation>
</comment>
<sequence length="191" mass="19338">MTKTFATTLISLACLGAAGGAGAQEMARVVSSIPVIQQVAVPQQVCTNQEVVRPGSTSGAGAVMGAVAGGAVGNAVGGGTGKAVATVLGVLGGAVLGNSIEGPGASQVQNVQNCSTQTRYENRTMGYNVTYEYAGRQYMMQTPNDPGQFIPVQVTPVLNGRPIQSTYGGHPTVRPVAAPTYAPAPIYPSQN</sequence>
<dbReference type="PANTHER" id="PTHR35603">
    <property type="match status" value="1"/>
</dbReference>
<keyword evidence="3" id="KW-0732">Signal</keyword>
<evidence type="ECO:0000256" key="1">
    <source>
        <dbReference type="ARBA" id="ARBA00004370"/>
    </source>
</evidence>
<accession>A0ABT5MJJ3</accession>
<evidence type="ECO:0000313" key="5">
    <source>
        <dbReference type="EMBL" id="MDD0816755.1"/>
    </source>
</evidence>
<reference evidence="5 6" key="1">
    <citation type="submission" date="2023-02" db="EMBL/GenBank/DDBJ databases">
        <title>Bacterial whole genome sequence for Curvibacter sp. HBC28.</title>
        <authorList>
            <person name="Le V."/>
            <person name="Ko S.-R."/>
            <person name="Ahn C.-Y."/>
            <person name="Oh H.-M."/>
        </authorList>
    </citation>
    <scope>NUCLEOTIDE SEQUENCE [LARGE SCALE GENOMIC DNA]</scope>
    <source>
        <strain evidence="5 6">HBC28</strain>
    </source>
</reference>
<dbReference type="RefSeq" id="WP_273928796.1">
    <property type="nucleotide sequence ID" value="NZ_JAQSIN010000007.1"/>
</dbReference>
<keyword evidence="6" id="KW-1185">Reference proteome</keyword>
<organism evidence="5 6">
    <name type="scientific">Curvibacter microcysteis</name>
    <dbReference type="NCBI Taxonomy" id="3026419"/>
    <lineage>
        <taxon>Bacteria</taxon>
        <taxon>Pseudomonadati</taxon>
        <taxon>Pseudomonadota</taxon>
        <taxon>Betaproteobacteria</taxon>
        <taxon>Burkholderiales</taxon>
        <taxon>Comamonadaceae</taxon>
        <taxon>Curvibacter</taxon>
    </lineage>
</organism>
<dbReference type="InterPro" id="IPR008816">
    <property type="entry name" value="Gly_zipper_2TM_dom"/>
</dbReference>
<evidence type="ECO:0000259" key="4">
    <source>
        <dbReference type="Pfam" id="PF05433"/>
    </source>
</evidence>
<evidence type="ECO:0000313" key="6">
    <source>
        <dbReference type="Proteomes" id="UP001528672"/>
    </source>
</evidence>
<keyword evidence="2" id="KW-0472">Membrane</keyword>
<feature type="chain" id="PRO_5046390096" evidence="3">
    <location>
        <begin position="24"/>
        <end position="191"/>
    </location>
</feature>
<feature type="domain" description="Glycine zipper 2TM" evidence="4">
    <location>
        <begin position="60"/>
        <end position="101"/>
    </location>
</feature>
<dbReference type="Pfam" id="PF05433">
    <property type="entry name" value="Rick_17kDa_Anti"/>
    <property type="match status" value="1"/>
</dbReference>
<dbReference type="PANTHER" id="PTHR35603:SF2">
    <property type="entry name" value="OUTER MEMBRANE LIPOPROTEIN"/>
    <property type="match status" value="1"/>
</dbReference>
<feature type="signal peptide" evidence="3">
    <location>
        <begin position="1"/>
        <end position="23"/>
    </location>
</feature>